<keyword evidence="3" id="KW-1185">Reference proteome</keyword>
<evidence type="ECO:0008006" key="4">
    <source>
        <dbReference type="Google" id="ProtNLM"/>
    </source>
</evidence>
<evidence type="ECO:0000313" key="2">
    <source>
        <dbReference type="EMBL" id="SET83990.1"/>
    </source>
</evidence>
<feature type="transmembrane region" description="Helical" evidence="1">
    <location>
        <begin position="55"/>
        <end position="76"/>
    </location>
</feature>
<keyword evidence="1" id="KW-0472">Membrane</keyword>
<accession>A0A1I0HJW4</accession>
<keyword evidence="1" id="KW-1133">Transmembrane helix</keyword>
<name>A0A1I0HJW4_9ACTN</name>
<dbReference type="AlphaFoldDB" id="A0A1I0HJW4"/>
<organism evidence="2 3">
    <name type="scientific">Geodermatophilus poikilotrophus</name>
    <dbReference type="NCBI Taxonomy" id="1333667"/>
    <lineage>
        <taxon>Bacteria</taxon>
        <taxon>Bacillati</taxon>
        <taxon>Actinomycetota</taxon>
        <taxon>Actinomycetes</taxon>
        <taxon>Geodermatophilales</taxon>
        <taxon>Geodermatophilaceae</taxon>
        <taxon>Geodermatophilus</taxon>
    </lineage>
</organism>
<evidence type="ECO:0000256" key="1">
    <source>
        <dbReference type="SAM" id="Phobius"/>
    </source>
</evidence>
<evidence type="ECO:0000313" key="3">
    <source>
        <dbReference type="Proteomes" id="UP000198507"/>
    </source>
</evidence>
<keyword evidence="1" id="KW-0812">Transmembrane</keyword>
<gene>
    <name evidence="2" type="ORF">SAMN04488546_3910</name>
</gene>
<proteinExistence type="predicted"/>
<reference evidence="3" key="1">
    <citation type="submission" date="2016-10" db="EMBL/GenBank/DDBJ databases">
        <authorList>
            <person name="Varghese N."/>
            <person name="Submissions S."/>
        </authorList>
    </citation>
    <scope>NUCLEOTIDE SEQUENCE [LARGE SCALE GENOMIC DNA]</scope>
    <source>
        <strain evidence="3">DSM 44209</strain>
    </source>
</reference>
<protein>
    <recommendedName>
        <fullName evidence="4">Alkaline shock response membrane anchor protein AmaP</fullName>
    </recommendedName>
</protein>
<dbReference type="Proteomes" id="UP000198507">
    <property type="component" value="Unassembled WGS sequence"/>
</dbReference>
<dbReference type="RefSeq" id="WP_091447037.1">
    <property type="nucleotide sequence ID" value="NZ_FOIE01000008.1"/>
</dbReference>
<sequence length="188" mass="20227">MSRRVDTANRTVLTLLGMLLLGGGGAGLAAGSGAFGDPPPVLPAAARRFEDDQPWFWWAVAGAGLLIALLALRWLLAQLHTDRLSRLDLTRDDREGRTVVHAGALTDAIEEEAQALRGVVGASARLVEDRGRKLTVAVELADHADVAEVRRALEDRLVAHARQAIDDPDLPVDVELRPGRRSGSRGLR</sequence>
<dbReference type="OrthoDB" id="5189672at2"/>
<dbReference type="EMBL" id="FOIE01000008">
    <property type="protein sequence ID" value="SET83990.1"/>
    <property type="molecule type" value="Genomic_DNA"/>
</dbReference>